<dbReference type="EMBL" id="VNIQ01000005">
    <property type="protein sequence ID" value="TYQ03182.1"/>
    <property type="molecule type" value="Genomic_DNA"/>
</dbReference>
<gene>
    <name evidence="1" type="ORF">FNL38_105332</name>
</gene>
<organism evidence="1">
    <name type="scientific">Nocardia globerula</name>
    <dbReference type="NCBI Taxonomy" id="1818"/>
    <lineage>
        <taxon>Bacteria</taxon>
        <taxon>Bacillati</taxon>
        <taxon>Actinomycetota</taxon>
        <taxon>Actinomycetes</taxon>
        <taxon>Mycobacteriales</taxon>
        <taxon>Nocardiaceae</taxon>
        <taxon>Nocardia</taxon>
    </lineage>
</organism>
<evidence type="ECO:0000313" key="1">
    <source>
        <dbReference type="EMBL" id="TYQ03182.1"/>
    </source>
</evidence>
<proteinExistence type="predicted"/>
<reference evidence="1" key="1">
    <citation type="submission" date="2019-07" db="EMBL/GenBank/DDBJ databases">
        <title>Genomic Encyclopedia of Type Strains, Phase IV (KMG-IV): sequencing the most valuable type-strain genomes for metagenomic binning, comparative biology and taxonomic classification.</title>
        <authorList>
            <person name="Goeker M."/>
        </authorList>
    </citation>
    <scope>NUCLEOTIDE SEQUENCE</scope>
    <source>
        <strain evidence="1">DSM 44596</strain>
    </source>
</reference>
<accession>A0A652YMT3</accession>
<comment type="caution">
    <text evidence="1">The sequence shown here is derived from an EMBL/GenBank/DDBJ whole genome shotgun (WGS) entry which is preliminary data.</text>
</comment>
<protein>
    <recommendedName>
        <fullName evidence="2">Secreted protein</fullName>
    </recommendedName>
</protein>
<name>A0A652YMT3_NOCGL</name>
<dbReference type="PROSITE" id="PS51318">
    <property type="entry name" value="TAT"/>
    <property type="match status" value="1"/>
</dbReference>
<sequence>MSRLPGNRLSRRLPAALAGAAAVVALTAGSALVGAGSAAADPQAPAEFTVPIEINVPTDLAALIDQAGAISPEATAALNQLIGTAAADQIAETLGVNLGFTTPAPFMYPAPTVGCGLDGQMATVTLATAQSGPNFPLPPWVEDNQLRFQALPAYIGIPRTSELSVAWINTSTFKGGIVPLDETLPVVDTPLLSKVVDTGDGKVLAAIFGKVDYTDGKSCIVLPTVGSFDA</sequence>
<dbReference type="InterPro" id="IPR006311">
    <property type="entry name" value="TAT_signal"/>
</dbReference>
<evidence type="ECO:0008006" key="2">
    <source>
        <dbReference type="Google" id="ProtNLM"/>
    </source>
</evidence>
<dbReference type="AlphaFoldDB" id="A0A652YMT3"/>